<reference evidence="1" key="2">
    <citation type="journal article" date="2015" name="Data Brief">
        <title>Shoot transcriptome of the giant reed, Arundo donax.</title>
        <authorList>
            <person name="Barrero R.A."/>
            <person name="Guerrero F.D."/>
            <person name="Moolhuijzen P."/>
            <person name="Goolsby J.A."/>
            <person name="Tidwell J."/>
            <person name="Bellgard S.E."/>
            <person name="Bellgard M.I."/>
        </authorList>
    </citation>
    <scope>NUCLEOTIDE SEQUENCE</scope>
    <source>
        <tissue evidence="1">Shoot tissue taken approximately 20 cm above the soil surface</tissue>
    </source>
</reference>
<sequence length="51" mass="5878">MERLCSMSMELATPSLGKLNHLQKVMALQNPLLLIKIKIKILIKLMERMTI</sequence>
<accession>A0A0A8ZTY4</accession>
<evidence type="ECO:0000313" key="1">
    <source>
        <dbReference type="EMBL" id="JAD42261.1"/>
    </source>
</evidence>
<protein>
    <submittedName>
        <fullName evidence="1">Uncharacterized protein</fullName>
    </submittedName>
</protein>
<proteinExistence type="predicted"/>
<dbReference type="EMBL" id="GBRH01255634">
    <property type="protein sequence ID" value="JAD42261.1"/>
    <property type="molecule type" value="Transcribed_RNA"/>
</dbReference>
<name>A0A0A8ZTY4_ARUDO</name>
<reference evidence="1" key="1">
    <citation type="submission" date="2014-09" db="EMBL/GenBank/DDBJ databases">
        <authorList>
            <person name="Magalhaes I.L.F."/>
            <person name="Oliveira U."/>
            <person name="Santos F.R."/>
            <person name="Vidigal T.H.D.A."/>
            <person name="Brescovit A.D."/>
            <person name="Santos A.J."/>
        </authorList>
    </citation>
    <scope>NUCLEOTIDE SEQUENCE</scope>
    <source>
        <tissue evidence="1">Shoot tissue taken approximately 20 cm above the soil surface</tissue>
    </source>
</reference>
<organism evidence="1">
    <name type="scientific">Arundo donax</name>
    <name type="common">Giant reed</name>
    <name type="synonym">Donax arundinaceus</name>
    <dbReference type="NCBI Taxonomy" id="35708"/>
    <lineage>
        <taxon>Eukaryota</taxon>
        <taxon>Viridiplantae</taxon>
        <taxon>Streptophyta</taxon>
        <taxon>Embryophyta</taxon>
        <taxon>Tracheophyta</taxon>
        <taxon>Spermatophyta</taxon>
        <taxon>Magnoliopsida</taxon>
        <taxon>Liliopsida</taxon>
        <taxon>Poales</taxon>
        <taxon>Poaceae</taxon>
        <taxon>PACMAD clade</taxon>
        <taxon>Arundinoideae</taxon>
        <taxon>Arundineae</taxon>
        <taxon>Arundo</taxon>
    </lineage>
</organism>
<dbReference type="AlphaFoldDB" id="A0A0A8ZTY4"/>